<dbReference type="InterPro" id="IPR001015">
    <property type="entry name" value="Ferrochelatase"/>
</dbReference>
<evidence type="ECO:0000256" key="3">
    <source>
        <dbReference type="ARBA" id="ARBA00023133"/>
    </source>
</evidence>
<keyword evidence="7 8" id="KW-0963">Cytoplasm</keyword>
<keyword evidence="10" id="KW-1185">Reference proteome</keyword>
<dbReference type="GO" id="GO:0006783">
    <property type="term" value="P:heme biosynthetic process"/>
    <property type="evidence" value="ECO:0007669"/>
    <property type="project" value="UniProtKB-UniRule"/>
</dbReference>
<evidence type="ECO:0000256" key="6">
    <source>
        <dbReference type="ARBA" id="ARBA00024536"/>
    </source>
</evidence>
<comment type="caution">
    <text evidence="9">The sequence shown here is derived from an EMBL/GenBank/DDBJ whole genome shotgun (WGS) entry which is preliminary data.</text>
</comment>
<dbReference type="AlphaFoldDB" id="A0A0W0SVY4"/>
<dbReference type="EMBL" id="LNXY01000020">
    <property type="protein sequence ID" value="KTC87559.1"/>
    <property type="molecule type" value="Genomic_DNA"/>
</dbReference>
<dbReference type="InterPro" id="IPR033659">
    <property type="entry name" value="Ferrochelatase_N"/>
</dbReference>
<dbReference type="GO" id="GO:0005737">
    <property type="term" value="C:cytoplasm"/>
    <property type="evidence" value="ECO:0007669"/>
    <property type="project" value="UniProtKB-SubCell"/>
</dbReference>
<comment type="similarity">
    <text evidence="1 7 8">Belongs to the ferrochelatase family.</text>
</comment>
<dbReference type="PROSITE" id="PS00534">
    <property type="entry name" value="FERROCHELATASE"/>
    <property type="match status" value="1"/>
</dbReference>
<dbReference type="CDD" id="cd03411">
    <property type="entry name" value="Ferrochelatase_N"/>
    <property type="match status" value="1"/>
</dbReference>
<evidence type="ECO:0000256" key="1">
    <source>
        <dbReference type="ARBA" id="ARBA00007718"/>
    </source>
</evidence>
<evidence type="ECO:0000256" key="4">
    <source>
        <dbReference type="ARBA" id="ARBA00023239"/>
    </source>
</evidence>
<keyword evidence="5 7" id="KW-0627">Porphyrin biosynthesis</keyword>
<dbReference type="UniPathway" id="UPA00252">
    <property type="reaction ID" value="UER00325"/>
</dbReference>
<dbReference type="PANTHER" id="PTHR11108">
    <property type="entry name" value="FERROCHELATASE"/>
    <property type="match status" value="1"/>
</dbReference>
<accession>A0A0W0SVY4</accession>
<dbReference type="GO" id="GO:0004325">
    <property type="term" value="F:ferrochelatase activity"/>
    <property type="evidence" value="ECO:0007669"/>
    <property type="project" value="UniProtKB-UniRule"/>
</dbReference>
<comment type="function">
    <text evidence="7 8">Catalyzes the ferrous insertion into protoporphyrin IX.</text>
</comment>
<dbReference type="InterPro" id="IPR019772">
    <property type="entry name" value="Ferrochelatase_AS"/>
</dbReference>
<dbReference type="InterPro" id="IPR033644">
    <property type="entry name" value="Ferrochelatase_C"/>
</dbReference>
<keyword evidence="3 7" id="KW-0350">Heme biosynthesis</keyword>
<dbReference type="HAMAP" id="MF_00323">
    <property type="entry name" value="Ferrochelatase"/>
    <property type="match status" value="1"/>
</dbReference>
<dbReference type="Gene3D" id="3.40.50.1400">
    <property type="match status" value="2"/>
</dbReference>
<sequence>MPPKFSIIVISLQIGSYSYLMMKKGLLLINLGTPNSPKISAVRKYLREFLTDKHVIDLPALIRYPLVYGAILPFRPKQTAKAYQAIWTDEGSPLLINSRNLANKLQTRLGAEWKIVLGMRYGNPSIDQALKQLEDCQQLTVLPLYPQYSSAATGSSLAKVMQLIERKNSQPALTIIRDFYQHPGFIDAQAALIQPQLSQNDYLLFSFHGLPERHLMRIGCTQICAPTCGPNDQINPICYKGQCHITTRELAKKLNLPEDKYGMAFQSRLGKTPWIKPYTDEILPELIKKGVKRLAIAFPSFVADCLETLEEVGIRAKEQWAALGGERLTLIPCVNDNDFWVNGLVRIIEQHANSMPSPSNPLST</sequence>
<keyword evidence="4 7" id="KW-0456">Lyase</keyword>
<name>A0A0W0SVY4_9GAMM</name>
<feature type="binding site" evidence="7">
    <location>
        <position position="208"/>
    </location>
    <ligand>
        <name>Fe(2+)</name>
        <dbReference type="ChEBI" id="CHEBI:29033"/>
    </ligand>
</feature>
<dbReference type="SUPFAM" id="SSF53800">
    <property type="entry name" value="Chelatase"/>
    <property type="match status" value="1"/>
</dbReference>
<protein>
    <recommendedName>
        <fullName evidence="7 8">Ferrochelatase</fullName>
        <ecNumber evidence="7 8">4.98.1.1</ecNumber>
    </recommendedName>
    <alternativeName>
        <fullName evidence="7">Heme synthase</fullName>
    </alternativeName>
    <alternativeName>
        <fullName evidence="7">Protoheme ferro-lyase</fullName>
    </alternativeName>
</protein>
<reference evidence="9 10" key="1">
    <citation type="submission" date="2015-11" db="EMBL/GenBank/DDBJ databases">
        <title>Genomic analysis of 38 Legionella species identifies large and diverse effector repertoires.</title>
        <authorList>
            <person name="Burstein D."/>
            <person name="Amaro F."/>
            <person name="Zusman T."/>
            <person name="Lifshitz Z."/>
            <person name="Cohen O."/>
            <person name="Gilbert J.A."/>
            <person name="Pupko T."/>
            <person name="Shuman H.A."/>
            <person name="Segal G."/>
        </authorList>
    </citation>
    <scope>NUCLEOTIDE SEQUENCE [LARGE SCALE GENOMIC DNA]</scope>
    <source>
        <strain evidence="9 10">ATCC 700990</strain>
    </source>
</reference>
<evidence type="ECO:0000256" key="7">
    <source>
        <dbReference type="HAMAP-Rule" id="MF_00323"/>
    </source>
</evidence>
<dbReference type="GO" id="GO:0046872">
    <property type="term" value="F:metal ion binding"/>
    <property type="evidence" value="ECO:0007669"/>
    <property type="project" value="UniProtKB-KW"/>
</dbReference>
<proteinExistence type="inferred from homology"/>
<gene>
    <name evidence="7" type="primary">hemH</name>
    <name evidence="9" type="ORF">Ldro_1178</name>
</gene>
<feature type="binding site" evidence="7">
    <location>
        <position position="307"/>
    </location>
    <ligand>
        <name>Fe(2+)</name>
        <dbReference type="ChEBI" id="CHEBI:29033"/>
    </ligand>
</feature>
<comment type="catalytic activity">
    <reaction evidence="6">
        <text>Fe-coproporphyrin III + 2 H(+) = coproporphyrin III + Fe(2+)</text>
        <dbReference type="Rhea" id="RHEA:49572"/>
        <dbReference type="ChEBI" id="CHEBI:15378"/>
        <dbReference type="ChEBI" id="CHEBI:29033"/>
        <dbReference type="ChEBI" id="CHEBI:68438"/>
        <dbReference type="ChEBI" id="CHEBI:131725"/>
        <dbReference type="EC" id="4.99.1.9"/>
    </reaction>
    <physiologicalReaction direction="right-to-left" evidence="6">
        <dbReference type="Rhea" id="RHEA:49574"/>
    </physiologicalReaction>
</comment>
<comment type="subcellular location">
    <subcellularLocation>
        <location evidence="7 8">Cytoplasm</location>
    </subcellularLocation>
</comment>
<keyword evidence="2 7" id="KW-0408">Iron</keyword>
<dbReference type="STRING" id="1212489.Ldro_1178"/>
<organism evidence="9 10">
    <name type="scientific">Legionella drozanskii LLAP-1</name>
    <dbReference type="NCBI Taxonomy" id="1212489"/>
    <lineage>
        <taxon>Bacteria</taxon>
        <taxon>Pseudomonadati</taxon>
        <taxon>Pseudomonadota</taxon>
        <taxon>Gammaproteobacteria</taxon>
        <taxon>Legionellales</taxon>
        <taxon>Legionellaceae</taxon>
        <taxon>Legionella</taxon>
    </lineage>
</organism>
<dbReference type="CDD" id="cd00419">
    <property type="entry name" value="Ferrochelatase_C"/>
    <property type="match status" value="1"/>
</dbReference>
<dbReference type="NCBIfam" id="TIGR00109">
    <property type="entry name" value="hemH"/>
    <property type="match status" value="1"/>
</dbReference>
<dbReference type="PATRIC" id="fig|1212489.4.peg.1241"/>
<dbReference type="Pfam" id="PF00762">
    <property type="entry name" value="Ferrochelatase"/>
    <property type="match status" value="1"/>
</dbReference>
<evidence type="ECO:0000256" key="2">
    <source>
        <dbReference type="ARBA" id="ARBA00023004"/>
    </source>
</evidence>
<evidence type="ECO:0000256" key="8">
    <source>
        <dbReference type="RuleBase" id="RU000607"/>
    </source>
</evidence>
<comment type="pathway">
    <text evidence="7 8">Porphyrin-containing compound metabolism; protoheme biosynthesis; protoheme from protoporphyrin-IX: step 1/1.</text>
</comment>
<dbReference type="PANTHER" id="PTHR11108:SF1">
    <property type="entry name" value="FERROCHELATASE, MITOCHONDRIAL"/>
    <property type="match status" value="1"/>
</dbReference>
<evidence type="ECO:0000256" key="5">
    <source>
        <dbReference type="ARBA" id="ARBA00023244"/>
    </source>
</evidence>
<evidence type="ECO:0000313" key="10">
    <source>
        <dbReference type="Proteomes" id="UP000054736"/>
    </source>
</evidence>
<comment type="catalytic activity">
    <reaction evidence="7 8">
        <text>heme b + 2 H(+) = protoporphyrin IX + Fe(2+)</text>
        <dbReference type="Rhea" id="RHEA:22584"/>
        <dbReference type="ChEBI" id="CHEBI:15378"/>
        <dbReference type="ChEBI" id="CHEBI:29033"/>
        <dbReference type="ChEBI" id="CHEBI:57306"/>
        <dbReference type="ChEBI" id="CHEBI:60344"/>
        <dbReference type="EC" id="4.98.1.1"/>
    </reaction>
</comment>
<dbReference type="EC" id="4.98.1.1" evidence="7 8"/>
<dbReference type="Proteomes" id="UP000054736">
    <property type="component" value="Unassembled WGS sequence"/>
</dbReference>
<evidence type="ECO:0000313" key="9">
    <source>
        <dbReference type="EMBL" id="KTC87559.1"/>
    </source>
</evidence>
<keyword evidence="7" id="KW-0479">Metal-binding</keyword>